<dbReference type="RefSeq" id="WP_203959149.1">
    <property type="nucleotide sequence ID" value="NZ_BOOV01000016.1"/>
</dbReference>
<organism evidence="2 3">
    <name type="scientific">Sphaerisporangium siamense</name>
    <dbReference type="NCBI Taxonomy" id="795645"/>
    <lineage>
        <taxon>Bacteria</taxon>
        <taxon>Bacillati</taxon>
        <taxon>Actinomycetota</taxon>
        <taxon>Actinomycetes</taxon>
        <taxon>Streptosporangiales</taxon>
        <taxon>Streptosporangiaceae</taxon>
        <taxon>Sphaerisporangium</taxon>
    </lineage>
</organism>
<name>A0A7W7GC08_9ACTN</name>
<dbReference type="Proteomes" id="UP000542210">
    <property type="component" value="Unassembled WGS sequence"/>
</dbReference>
<proteinExistence type="predicted"/>
<dbReference type="AlphaFoldDB" id="A0A7W7GC08"/>
<evidence type="ECO:0000313" key="3">
    <source>
        <dbReference type="Proteomes" id="UP000542210"/>
    </source>
</evidence>
<keyword evidence="3" id="KW-1185">Reference proteome</keyword>
<gene>
    <name evidence="2" type="ORF">BJ982_003075</name>
</gene>
<feature type="transmembrane region" description="Helical" evidence="1">
    <location>
        <begin position="131"/>
        <end position="150"/>
    </location>
</feature>
<evidence type="ECO:0000313" key="2">
    <source>
        <dbReference type="EMBL" id="MBB4701531.1"/>
    </source>
</evidence>
<protein>
    <submittedName>
        <fullName evidence="2">Uncharacterized protein</fullName>
    </submittedName>
</protein>
<accession>A0A7W7GC08</accession>
<feature type="transmembrane region" description="Helical" evidence="1">
    <location>
        <begin position="104"/>
        <end position="125"/>
    </location>
</feature>
<keyword evidence="1" id="KW-0812">Transmembrane</keyword>
<feature type="transmembrane region" description="Helical" evidence="1">
    <location>
        <begin position="61"/>
        <end position="83"/>
    </location>
</feature>
<keyword evidence="1" id="KW-1133">Transmembrane helix</keyword>
<reference evidence="2 3" key="1">
    <citation type="submission" date="2020-08" db="EMBL/GenBank/DDBJ databases">
        <title>Sequencing the genomes of 1000 actinobacteria strains.</title>
        <authorList>
            <person name="Klenk H.-P."/>
        </authorList>
    </citation>
    <scope>NUCLEOTIDE SEQUENCE [LARGE SCALE GENOMIC DNA]</scope>
    <source>
        <strain evidence="2 3">DSM 45784</strain>
    </source>
</reference>
<dbReference type="EMBL" id="JACHND010000001">
    <property type="protein sequence ID" value="MBB4701531.1"/>
    <property type="molecule type" value="Genomic_DNA"/>
</dbReference>
<feature type="transmembrane region" description="Helical" evidence="1">
    <location>
        <begin position="30"/>
        <end position="49"/>
    </location>
</feature>
<keyword evidence="1" id="KW-0472">Membrane</keyword>
<comment type="caution">
    <text evidence="2">The sequence shown here is derived from an EMBL/GenBank/DDBJ whole genome shotgun (WGS) entry which is preliminary data.</text>
</comment>
<sequence>MSSLRSPRGRTWRERVVHYRASKALTREQAAARISAYVYGNIIIFAAIVPMTRDDVTHGHALQLVSGVAFSTFLAHVFAELIGHNARTDDRPTRAVIRHELRDAGPIATTAFVPCLLMAAAWAGWLPGMTAIVASDAYLLLRLALIGLIVERLRSSRASARTLLAGVALAVAAAAIALLKVTLGH</sequence>
<evidence type="ECO:0000256" key="1">
    <source>
        <dbReference type="SAM" id="Phobius"/>
    </source>
</evidence>
<feature type="transmembrane region" description="Helical" evidence="1">
    <location>
        <begin position="162"/>
        <end position="183"/>
    </location>
</feature>